<dbReference type="AlphaFoldDB" id="A0A0A3IIH4"/>
<protein>
    <submittedName>
        <fullName evidence="1">Uncharacterized protein</fullName>
    </submittedName>
</protein>
<dbReference type="OrthoDB" id="1089802at2"/>
<name>A0A0A3IIH4_9BACI</name>
<keyword evidence="2" id="KW-1185">Reference proteome</keyword>
<dbReference type="InterPro" id="IPR046136">
    <property type="entry name" value="DUF6138"/>
</dbReference>
<dbReference type="Pfam" id="PF19635">
    <property type="entry name" value="DUF6138"/>
    <property type="match status" value="1"/>
</dbReference>
<organism evidence="1 2">
    <name type="scientific">Lysinibacillus odysseyi 34hs-1 = NBRC 100172</name>
    <dbReference type="NCBI Taxonomy" id="1220589"/>
    <lineage>
        <taxon>Bacteria</taxon>
        <taxon>Bacillati</taxon>
        <taxon>Bacillota</taxon>
        <taxon>Bacilli</taxon>
        <taxon>Bacillales</taxon>
        <taxon>Bacillaceae</taxon>
        <taxon>Lysinibacillus</taxon>
    </lineage>
</organism>
<sequence>MDAAQGFLDDVWNKLMTIYNKESKRINEFVSHRPLQVGVMDYLQVAWRDGKIHIDIDEPFDWTDSSYKIEAGPYIAELTEERIRTELYPALRKEVEELFLSDKLGPHFFDYRFQIVFSVEMKEEDIHICDQLVNNVKLNQLRQSFQNFITSKIMADLPVLPSVDDQFFFSRHLVNPDLIEQKEDTVDPLIGRLSAKLCSNKERLSEWIGQYTSAMEDWIQNVYLPRYFNRADSYAIEWIPKEERALINPNADQLSFFVYTALQIGKKRPDTREQYLKLAVQLGSKQAEDYIRRGSGKFTPVYKGTYAEIHNNDVTQTIEVRILAEEEAAYGEVLDYMIELLQKGFPKEYSLKLKSKQKSYLPLKKMAKSGLHRFFAAALTYPALYPKLAAYANIAMEPYAWYKDTEPSEKSVMPGTYAVLGLGLYSKDYFPLISRYMQMVDTEHQMIQDGYAEVFIDVHGVEPELMSVLMDILLAGNEEARHVKNFVIDRVELAETLLQELSSKEIYERELVLYRIFGSLEKLKKAATSKQTKPELKPMYAKLLALVS</sequence>
<reference evidence="1 2" key="1">
    <citation type="submission" date="2014-02" db="EMBL/GenBank/DDBJ databases">
        <title>Draft genome sequence of Lysinibacillus odysseyi NBRC 100172.</title>
        <authorList>
            <person name="Zhang F."/>
            <person name="Wang G."/>
            <person name="Zhang L."/>
        </authorList>
    </citation>
    <scope>NUCLEOTIDE SEQUENCE [LARGE SCALE GENOMIC DNA]</scope>
    <source>
        <strain evidence="1 2">NBRC 100172</strain>
    </source>
</reference>
<evidence type="ECO:0000313" key="2">
    <source>
        <dbReference type="Proteomes" id="UP000030437"/>
    </source>
</evidence>
<comment type="caution">
    <text evidence="1">The sequence shown here is derived from an EMBL/GenBank/DDBJ whole genome shotgun (WGS) entry which is preliminary data.</text>
</comment>
<proteinExistence type="predicted"/>
<accession>A0A0A3IIH4</accession>
<dbReference type="eggNOG" id="ENOG502Z8QV">
    <property type="taxonomic scope" value="Bacteria"/>
</dbReference>
<gene>
    <name evidence="1" type="ORF">CD32_13460</name>
</gene>
<dbReference type="Proteomes" id="UP000030437">
    <property type="component" value="Unassembled WGS sequence"/>
</dbReference>
<dbReference type="RefSeq" id="WP_036155356.1">
    <property type="nucleotide sequence ID" value="NZ_AVCX01000005.1"/>
</dbReference>
<evidence type="ECO:0000313" key="1">
    <source>
        <dbReference type="EMBL" id="KGR84571.1"/>
    </source>
</evidence>
<dbReference type="EMBL" id="JPVP01000056">
    <property type="protein sequence ID" value="KGR84571.1"/>
    <property type="molecule type" value="Genomic_DNA"/>
</dbReference>